<proteinExistence type="predicted"/>
<organism evidence="1 2">
    <name type="scientific">Brucella pseudogrignonensis</name>
    <dbReference type="NCBI Taxonomy" id="419475"/>
    <lineage>
        <taxon>Bacteria</taxon>
        <taxon>Pseudomonadati</taxon>
        <taxon>Pseudomonadota</taxon>
        <taxon>Alphaproteobacteria</taxon>
        <taxon>Hyphomicrobiales</taxon>
        <taxon>Brucellaceae</taxon>
        <taxon>Brucella/Ochrobactrum group</taxon>
        <taxon>Brucella</taxon>
    </lineage>
</organism>
<dbReference type="AlphaFoldDB" id="A0A256G446"/>
<evidence type="ECO:0000313" key="1">
    <source>
        <dbReference type="EMBL" id="OYR21431.1"/>
    </source>
</evidence>
<dbReference type="Proteomes" id="UP000216188">
    <property type="component" value="Unassembled WGS sequence"/>
</dbReference>
<gene>
    <name evidence="1" type="ORF">CEV34_4964</name>
</gene>
<reference evidence="1 2" key="1">
    <citation type="submission" date="2017-07" db="EMBL/GenBank/DDBJ databases">
        <title>Phylogenetic study on the rhizospheric bacterium Ochrobactrum sp. A44.</title>
        <authorList>
            <person name="Krzyzanowska D.M."/>
            <person name="Ossowicki A."/>
            <person name="Rajewska M."/>
            <person name="Maciag T."/>
            <person name="Kaczynski Z."/>
            <person name="Czerwicka M."/>
            <person name="Jafra S."/>
        </authorList>
    </citation>
    <scope>NUCLEOTIDE SEQUENCE [LARGE SCALE GENOMIC DNA]</scope>
    <source>
        <strain evidence="1 2">CCUG 30717</strain>
    </source>
</reference>
<protein>
    <submittedName>
        <fullName evidence="1">Uncharacterized protein</fullName>
    </submittedName>
</protein>
<dbReference type="EMBL" id="NNRM01000048">
    <property type="protein sequence ID" value="OYR21431.1"/>
    <property type="molecule type" value="Genomic_DNA"/>
</dbReference>
<evidence type="ECO:0000313" key="2">
    <source>
        <dbReference type="Proteomes" id="UP000216188"/>
    </source>
</evidence>
<accession>A0A256G446</accession>
<name>A0A256G446_9HYPH</name>
<sequence length="43" mass="5131">MLHAHPNMARQQWRFRNFSKTSYVLALDTQSFDHQNIPVIFIA</sequence>
<keyword evidence="2" id="KW-1185">Reference proteome</keyword>
<comment type="caution">
    <text evidence="1">The sequence shown here is derived from an EMBL/GenBank/DDBJ whole genome shotgun (WGS) entry which is preliminary data.</text>
</comment>